<evidence type="ECO:0000313" key="3">
    <source>
        <dbReference type="Proteomes" id="UP000480684"/>
    </source>
</evidence>
<sequence>MTRPNRYLLRMAAFLAVVAAVAVLLAPGVTRAFMANPGLNGLIVGVFLVGIVLNFRQVMLLKPEVAWLETWRRGQPQLSGGKLRLLTPMATMLGERQGRMSLSAMGLRSLLDSIGARLDEGRELARYFVGLLIFLGLLGTFWGLSRTIGSVSDVISSLSVGTGADAAAMFERLKTGLELPLGGMGTAFSTSLFGLAGSLVLGFLDLQASQAQNAFYNELEEWLAGQTRLGGGIGGGDGDQPVPAYIQALLEQTADSLDGLQRVIARGEESRISTNNNIRALTDKLSTLTDHMRMEQALMIKLGEAQLEMKPLMAKLAEGSGSGGLDDTARLHLRNMDVALGRLVEDGARGHEELINQLRSEFKFLARTIAALADEAENGQ</sequence>
<proteinExistence type="predicted"/>
<keyword evidence="2" id="KW-0282">Flagellum</keyword>
<accession>A0A7C9UW82</accession>
<keyword evidence="2" id="KW-0966">Cell projection</keyword>
<gene>
    <name evidence="2" type="ORF">G4223_08810</name>
</gene>
<keyword evidence="1" id="KW-0812">Transmembrane</keyword>
<keyword evidence="3" id="KW-1185">Reference proteome</keyword>
<protein>
    <submittedName>
        <fullName evidence="2">Flagellar motor protein MotA</fullName>
    </submittedName>
</protein>
<keyword evidence="2" id="KW-0969">Cilium</keyword>
<comment type="caution">
    <text evidence="2">The sequence shown here is derived from an EMBL/GenBank/DDBJ whole genome shotgun (WGS) entry which is preliminary data.</text>
</comment>
<dbReference type="EMBL" id="JAAIYP010000035">
    <property type="protein sequence ID" value="NFV80210.1"/>
    <property type="molecule type" value="Genomic_DNA"/>
</dbReference>
<organism evidence="2 3">
    <name type="scientific">Magnetospirillum aberrantis SpK</name>
    <dbReference type="NCBI Taxonomy" id="908842"/>
    <lineage>
        <taxon>Bacteria</taxon>
        <taxon>Pseudomonadati</taxon>
        <taxon>Pseudomonadota</taxon>
        <taxon>Alphaproteobacteria</taxon>
        <taxon>Rhodospirillales</taxon>
        <taxon>Rhodospirillaceae</taxon>
        <taxon>Magnetospirillum</taxon>
    </lineage>
</organism>
<keyword evidence="1" id="KW-1133">Transmembrane helix</keyword>
<dbReference type="Proteomes" id="UP000480684">
    <property type="component" value="Unassembled WGS sequence"/>
</dbReference>
<dbReference type="RefSeq" id="WP_163678265.1">
    <property type="nucleotide sequence ID" value="NZ_JAAIYP010000035.1"/>
</dbReference>
<feature type="transmembrane region" description="Helical" evidence="1">
    <location>
        <begin position="179"/>
        <end position="204"/>
    </location>
</feature>
<feature type="transmembrane region" description="Helical" evidence="1">
    <location>
        <begin position="7"/>
        <end position="26"/>
    </location>
</feature>
<evidence type="ECO:0000256" key="1">
    <source>
        <dbReference type="SAM" id="Phobius"/>
    </source>
</evidence>
<dbReference type="AlphaFoldDB" id="A0A7C9UW82"/>
<evidence type="ECO:0000313" key="2">
    <source>
        <dbReference type="EMBL" id="NFV80210.1"/>
    </source>
</evidence>
<feature type="transmembrane region" description="Helical" evidence="1">
    <location>
        <begin position="124"/>
        <end position="144"/>
    </location>
</feature>
<name>A0A7C9UW82_9PROT</name>
<reference evidence="2 3" key="1">
    <citation type="submission" date="2020-02" db="EMBL/GenBank/DDBJ databases">
        <authorList>
            <person name="Dziuba M."/>
            <person name="Kuznetsov B."/>
            <person name="Mardanov A."/>
            <person name="Ravin N."/>
            <person name="Grouzdev D."/>
        </authorList>
    </citation>
    <scope>NUCLEOTIDE SEQUENCE [LARGE SCALE GENOMIC DNA]</scope>
    <source>
        <strain evidence="2 3">SpK</strain>
    </source>
</reference>
<keyword evidence="1" id="KW-0472">Membrane</keyword>
<feature type="transmembrane region" description="Helical" evidence="1">
    <location>
        <begin position="38"/>
        <end position="55"/>
    </location>
</feature>